<evidence type="ECO:0000313" key="3">
    <source>
        <dbReference type="Proteomes" id="UP000598820"/>
    </source>
</evidence>
<dbReference type="PANTHER" id="PTHR43377">
    <property type="entry name" value="BILIVERDIN REDUCTASE A"/>
    <property type="match status" value="1"/>
</dbReference>
<feature type="domain" description="Gfo/Idh/MocA-like oxidoreductase N-terminal" evidence="1">
    <location>
        <begin position="19"/>
        <end position="138"/>
    </location>
</feature>
<dbReference type="Proteomes" id="UP000598820">
    <property type="component" value="Unassembled WGS sequence"/>
</dbReference>
<evidence type="ECO:0000259" key="1">
    <source>
        <dbReference type="Pfam" id="PF01408"/>
    </source>
</evidence>
<protein>
    <submittedName>
        <fullName evidence="2">Gfo/Idh/MocA family oxidoreductase</fullName>
    </submittedName>
</protein>
<dbReference type="Gene3D" id="3.30.360.10">
    <property type="entry name" value="Dihydrodipicolinate Reductase, domain 2"/>
    <property type="match status" value="1"/>
</dbReference>
<sequence>MARSRLRGWPVPVSQFGKVNVGLIGCGQFAFSTVCFYLKKQRSTTFLSAFDPLVEQAQSLAHYYGFREIAPSPDALLNHAELAVLYVTSNHASHTPYAIAGLKRNKIVYIEKPISVSREQLVQLTQAIRQSTGNVFAGYNRPYARAIQLLHRYVANSAQAGPFSLYYVINGHLIPPDHWYRHPNEGTRICGNLSHWIDLTIHILAWRNLPEWLDIQLIWANPTELDDNLNVTLTTDKHDLISIQLTSRSEPFEGIREFINIQYNNVIAQIDDFRQMTVWQGAHRKTWRFSPKDVGHERAILQPFCQQNRPWAEVELSTLLTLFICDKIRQRQSASRFWTRQQVANLEADSQRSSTSLSTINP</sequence>
<dbReference type="Pfam" id="PF01408">
    <property type="entry name" value="GFO_IDH_MocA"/>
    <property type="match status" value="1"/>
</dbReference>
<comment type="caution">
    <text evidence="2">The sequence shown here is derived from an EMBL/GenBank/DDBJ whole genome shotgun (WGS) entry which is preliminary data.</text>
</comment>
<keyword evidence="3" id="KW-1185">Reference proteome</keyword>
<dbReference type="GO" id="GO:0000166">
    <property type="term" value="F:nucleotide binding"/>
    <property type="evidence" value="ECO:0007669"/>
    <property type="project" value="InterPro"/>
</dbReference>
<dbReference type="Gene3D" id="3.40.50.720">
    <property type="entry name" value="NAD(P)-binding Rossmann-like Domain"/>
    <property type="match status" value="1"/>
</dbReference>
<organism evidence="2 3">
    <name type="scientific">Spirosoma profusum</name>
    <dbReference type="NCBI Taxonomy" id="2771354"/>
    <lineage>
        <taxon>Bacteria</taxon>
        <taxon>Pseudomonadati</taxon>
        <taxon>Bacteroidota</taxon>
        <taxon>Cytophagia</taxon>
        <taxon>Cytophagales</taxon>
        <taxon>Cytophagaceae</taxon>
        <taxon>Spirosoma</taxon>
    </lineage>
</organism>
<gene>
    <name evidence="2" type="ORF">IC229_29460</name>
</gene>
<evidence type="ECO:0000313" key="2">
    <source>
        <dbReference type="EMBL" id="MBD2704796.1"/>
    </source>
</evidence>
<name>A0A927G9N5_9BACT</name>
<accession>A0A927G9N5</accession>
<dbReference type="InterPro" id="IPR051450">
    <property type="entry name" value="Gfo/Idh/MocA_Oxidoreductases"/>
</dbReference>
<dbReference type="EMBL" id="JACWZY010000037">
    <property type="protein sequence ID" value="MBD2704796.1"/>
    <property type="molecule type" value="Genomic_DNA"/>
</dbReference>
<proteinExistence type="predicted"/>
<dbReference type="RefSeq" id="WP_190891666.1">
    <property type="nucleotide sequence ID" value="NZ_JACWZY010000037.1"/>
</dbReference>
<dbReference type="InterPro" id="IPR036291">
    <property type="entry name" value="NAD(P)-bd_dom_sf"/>
</dbReference>
<reference evidence="2" key="1">
    <citation type="submission" date="2020-09" db="EMBL/GenBank/DDBJ databases">
        <authorList>
            <person name="Kim M.K."/>
        </authorList>
    </citation>
    <scope>NUCLEOTIDE SEQUENCE</scope>
    <source>
        <strain evidence="2">BT702</strain>
    </source>
</reference>
<dbReference type="AlphaFoldDB" id="A0A927G9N5"/>
<dbReference type="SUPFAM" id="SSF51735">
    <property type="entry name" value="NAD(P)-binding Rossmann-fold domains"/>
    <property type="match status" value="1"/>
</dbReference>
<dbReference type="InterPro" id="IPR000683">
    <property type="entry name" value="Gfo/Idh/MocA-like_OxRdtase_N"/>
</dbReference>
<dbReference type="PANTHER" id="PTHR43377:SF1">
    <property type="entry name" value="BILIVERDIN REDUCTASE A"/>
    <property type="match status" value="1"/>
</dbReference>